<reference evidence="23 38" key="6">
    <citation type="submission" date="2017-02" db="EMBL/GenBank/DDBJ databases">
        <title>Protein polymorphisms may explain contrasting epidemiological fitness of two variants of a multidrug-resistant Mycobacterium tuberculosis strain.</title>
        <authorList>
            <person name="Bigi M.M."/>
            <person name="Lopez B."/>
            <person name="Blanco F.C."/>
            <person name="Sasiain M.C."/>
            <person name="De La Barrera S."/>
            <person name="Ritacco V."/>
            <person name="Bigi F."/>
            <person name="Soria M.A."/>
        </authorList>
    </citation>
    <scope>NUCLEOTIDE SEQUENCE [LARGE SCALE GENOMIC DNA]</scope>
    <source>
        <strain evidence="23 38">6548</strain>
    </source>
</reference>
<evidence type="ECO:0000313" key="38">
    <source>
        <dbReference type="Proteomes" id="UP000189452"/>
    </source>
</evidence>
<feature type="binding site" evidence="6">
    <location>
        <begin position="116"/>
        <end position="117"/>
    </location>
    <ligand>
        <name>substrate</name>
    </ligand>
</feature>
<dbReference type="EMBL" id="CHKL01000284">
    <property type="protein sequence ID" value="COW42298.1"/>
    <property type="molecule type" value="Genomic_DNA"/>
</dbReference>
<dbReference type="Proteomes" id="UP000671119">
    <property type="component" value="Unassembled WGS sequence"/>
</dbReference>
<dbReference type="Proteomes" id="UP000038802">
    <property type="component" value="Unassembled WGS sequence"/>
</dbReference>
<dbReference type="Pfam" id="PF01967">
    <property type="entry name" value="MoaC"/>
    <property type="match status" value="1"/>
</dbReference>
<evidence type="ECO:0000313" key="17">
    <source>
        <dbReference type="EMBL" id="CNU29171.1"/>
    </source>
</evidence>
<evidence type="ECO:0000313" key="13">
    <source>
        <dbReference type="EMBL" id="CKR49355.1"/>
    </source>
</evidence>
<reference evidence="22 42" key="10">
    <citation type="submission" date="2021-03" db="EMBL/GenBank/DDBJ databases">
        <title>Whole Genome Sequencing of Mycobacterium tuberculosis clinical isolates from Arunachal Pradesh, India.</title>
        <authorList>
            <person name="Singh S."/>
            <person name="Mudliar S.R."/>
            <person name="Kulsum U."/>
            <person name="Rufai S.B."/>
            <person name="Singh P.K."/>
            <person name="Umpo M."/>
            <person name="Nyori M."/>
        </authorList>
    </citation>
    <scope>NUCLEOTIDE SEQUENCE [LARGE SCALE GENOMIC DNA]</scope>
    <source>
        <strain evidence="22 42">OMICS/BPL/0142/20/SP</strain>
    </source>
</reference>
<evidence type="ECO:0000313" key="21">
    <source>
        <dbReference type="EMBL" id="COW77134.1"/>
    </source>
</evidence>
<comment type="similarity">
    <text evidence="6">Belongs to the MoaC family.</text>
</comment>
<evidence type="ECO:0000313" key="22">
    <source>
        <dbReference type="EMBL" id="MBP0683724.1"/>
    </source>
</evidence>
<dbReference type="SUPFAM" id="SSF55040">
    <property type="entry name" value="Molybdenum cofactor biosynthesis protein C, MoaC"/>
    <property type="match status" value="1"/>
</dbReference>
<reference evidence="21" key="2">
    <citation type="submission" date="2015-03" db="EMBL/GenBank/DDBJ databases">
        <authorList>
            <person name="Murphy D."/>
        </authorList>
    </citation>
    <scope>NUCLEOTIDE SEQUENCE [LARGE SCALE GENOMIC DNA]</scope>
    <source>
        <strain evidence="21">K00500041</strain>
    </source>
</reference>
<dbReference type="GO" id="GO:0006777">
    <property type="term" value="P:Mo-molybdopterin cofactor biosynthetic process"/>
    <property type="evidence" value="ECO:0007669"/>
    <property type="project" value="UniProtKB-UniRule"/>
</dbReference>
<evidence type="ECO:0000313" key="28">
    <source>
        <dbReference type="Proteomes" id="UP000044938"/>
    </source>
</evidence>
<protein>
    <recommendedName>
        <fullName evidence="3 6">Cyclic pyranopterin monophosphate synthase</fullName>
        <ecNumber evidence="3 6">4.6.1.17</ecNumber>
    </recommendedName>
    <alternativeName>
        <fullName evidence="6">Molybdenum cofactor biosynthesis protein C</fullName>
    </alternativeName>
</protein>
<comment type="subunit">
    <text evidence="6">Homohexamer; trimer of dimers.</text>
</comment>
<reference evidence="26 27" key="3">
    <citation type="submission" date="2015-03" db="EMBL/GenBank/DDBJ databases">
        <authorList>
            <consortium name="Pathogen Informatics"/>
        </authorList>
    </citation>
    <scope>NUCLEOTIDE SEQUENCE [LARGE SCALE GENOMIC DNA]</scope>
    <source>
        <strain evidence="14 34">Bir 172</strain>
        <strain evidence="15 37">Bir 185</strain>
        <strain evidence="13 35">Bir 187</strain>
        <strain evidence="12 30">C09601061</strain>
        <strain evidence="17 27">D00501624</strain>
        <strain evidence="18 29">G09801536</strain>
        <strain evidence="9 32">G09901357</strain>
        <strain evidence="10 31">H09601792</strain>
        <strain evidence="26">K00500041</strain>
        <strain evidence="19 28">M09401471</strain>
        <strain evidence="20 33">P00601463</strain>
    </source>
</reference>
<evidence type="ECO:0000313" key="42">
    <source>
        <dbReference type="Proteomes" id="UP000671119"/>
    </source>
</evidence>
<dbReference type="RefSeq" id="WP_003899917.1">
    <property type="nucleotide sequence ID" value="NZ_AP017901.1"/>
</dbReference>
<dbReference type="EMBL" id="QTBD01000142">
    <property type="protein sequence ID" value="REQ52579.1"/>
    <property type="molecule type" value="Genomic_DNA"/>
</dbReference>
<dbReference type="Gene3D" id="3.30.70.640">
    <property type="entry name" value="Molybdopterin cofactor biosynthesis C (MoaC) domain"/>
    <property type="match status" value="1"/>
</dbReference>
<organism evidence="19 28">
    <name type="scientific">Mycobacterium tuberculosis</name>
    <dbReference type="NCBI Taxonomy" id="1773"/>
    <lineage>
        <taxon>Bacteria</taxon>
        <taxon>Bacillati</taxon>
        <taxon>Actinomycetota</taxon>
        <taxon>Actinomycetes</taxon>
        <taxon>Mycobacteriales</taxon>
        <taxon>Mycobacteriaceae</taxon>
        <taxon>Mycobacterium</taxon>
        <taxon>Mycobacterium tuberculosis complex</taxon>
    </lineage>
</organism>
<dbReference type="Proteomes" id="UP000046680">
    <property type="component" value="Unassembled WGS sequence"/>
</dbReference>
<comment type="pathway">
    <text evidence="2 6">Cofactor biosynthesis; molybdopterin biosynthesis.</text>
</comment>
<dbReference type="PANTHER" id="PTHR22960">
    <property type="entry name" value="MOLYBDOPTERIN COFACTOR SYNTHESIS PROTEIN A"/>
    <property type="match status" value="1"/>
</dbReference>
<reference evidence="16 36" key="1">
    <citation type="submission" date="2015-03" db="EMBL/GenBank/DDBJ databases">
        <authorList>
            <consortium name="Pathogen Informatics"/>
            <person name="Murphy D."/>
        </authorList>
    </citation>
    <scope>NUCLEOTIDE SEQUENCE [LARGE SCALE GENOMIC DNA]</scope>
    <source>
        <strain evidence="16 36">0268S</strain>
    </source>
</reference>
<dbReference type="EMBL" id="CSAD01000331">
    <property type="protein sequence ID" value="COV76156.1"/>
    <property type="molecule type" value="Genomic_DNA"/>
</dbReference>
<feature type="binding site" evidence="6">
    <location>
        <begin position="79"/>
        <end position="81"/>
    </location>
    <ligand>
        <name>substrate</name>
    </ligand>
</feature>
<name>A0A045GRT1_MYCTX</name>
<evidence type="ECO:0000313" key="25">
    <source>
        <dbReference type="EMBL" id="VCU51397.1"/>
    </source>
</evidence>
<evidence type="ECO:0000313" key="34">
    <source>
        <dbReference type="Proteomes" id="UP000048948"/>
    </source>
</evidence>
<evidence type="ECO:0000313" key="30">
    <source>
        <dbReference type="Proteomes" id="UP000046680"/>
    </source>
</evidence>
<keyword evidence="5 6" id="KW-0456">Lyase</keyword>
<dbReference type="EC" id="4.6.1.17" evidence="3 6"/>
<evidence type="ECO:0000313" key="10">
    <source>
        <dbReference type="EMBL" id="CFE49793.1"/>
    </source>
</evidence>
<dbReference type="UniPathway" id="UPA00344"/>
<comment type="function">
    <text evidence="6">Catalyzes the conversion of (8S)-3',8-cyclo-7,8-dihydroguanosine 5'-triphosphate to cyclic pyranopterin monophosphate (cPMP).</text>
</comment>
<evidence type="ECO:0000313" key="19">
    <source>
        <dbReference type="EMBL" id="COW12588.1"/>
    </source>
</evidence>
<evidence type="ECO:0000313" key="36">
    <source>
        <dbReference type="Proteomes" id="UP000050139"/>
    </source>
</evidence>
<evidence type="ECO:0000313" key="29">
    <source>
        <dbReference type="Proteomes" id="UP000045842"/>
    </source>
</evidence>
<evidence type="ECO:0000256" key="6">
    <source>
        <dbReference type="HAMAP-Rule" id="MF_01224"/>
    </source>
</evidence>
<evidence type="ECO:0000313" key="9">
    <source>
        <dbReference type="EMBL" id="CFE39754.1"/>
    </source>
</evidence>
<dbReference type="EMBL" id="CFOH01000208">
    <property type="protein sequence ID" value="CFE49793.1"/>
    <property type="molecule type" value="Genomic_DNA"/>
</dbReference>
<dbReference type="InterPro" id="IPR023045">
    <property type="entry name" value="MoaC"/>
</dbReference>
<dbReference type="Proteomes" id="UP000044938">
    <property type="component" value="Unassembled WGS sequence"/>
</dbReference>
<dbReference type="NCBIfam" id="TIGR00581">
    <property type="entry name" value="moaC"/>
    <property type="match status" value="1"/>
</dbReference>
<dbReference type="InterPro" id="IPR036522">
    <property type="entry name" value="MoaC_sf"/>
</dbReference>
<reference evidence="8 39" key="7">
    <citation type="submission" date="2017-10" db="EMBL/GenBank/DDBJ databases">
        <title>Clinical isolate obtained from a human patient with meningeal tuberculosis in michoacan, Mexico.</title>
        <authorList>
            <person name="Guillen-Nepita A.L."/>
            <person name="Negrete-Paz A.M."/>
            <person name="Vazquez-Marrufo G."/>
            <person name="Cruz-Hernandez A."/>
            <person name="Fresia P."/>
            <person name="Naya H."/>
            <person name="Vazquez-Garciduenas M.S."/>
        </authorList>
    </citation>
    <scope>NUCLEOTIDE SEQUENCE [LARGE SCALE GENOMIC DNA]</scope>
    <source>
        <strain evidence="39">Beijing/MYC004</strain>
        <strain evidence="8">MYC004</strain>
    </source>
</reference>
<dbReference type="Proteomes" id="UP000046947">
    <property type="component" value="Unassembled WGS sequence"/>
</dbReference>
<dbReference type="SMR" id="A0A045GRT1"/>
<evidence type="ECO:0000313" key="15">
    <source>
        <dbReference type="EMBL" id="CKT14010.1"/>
    </source>
</evidence>
<dbReference type="EMBL" id="CFOE01000261">
    <property type="protein sequence ID" value="CFE39754.1"/>
    <property type="molecule type" value="Genomic_DNA"/>
</dbReference>
<dbReference type="PANTHER" id="PTHR22960:SF29">
    <property type="entry name" value="CYCLIC PYRANOPTERIN MONOPHOSPHATE SYNTHASE"/>
    <property type="match status" value="1"/>
</dbReference>
<reference evidence="24 40" key="5">
    <citation type="journal article" date="2017" name="N. Engl. J. Med.">
        <title>Transmission of Extensively Drug-Resistant Tuberculosis in South Africa.</title>
        <authorList>
            <person name="Shah N.S."/>
            <person name="Auld S.C."/>
            <person name="Brust J.C."/>
            <person name="Mathema B."/>
            <person name="Ismail N."/>
            <person name="Moodley P."/>
            <person name="Mlisana K."/>
            <person name="Allana S."/>
            <person name="Campbell A."/>
            <person name="Mthiyane T."/>
            <person name="Morris N."/>
            <person name="Mpangase P."/>
            <person name="van der Meulen H."/>
            <person name="Omar S.V."/>
            <person name="Brown T.S."/>
            <person name="Narechania A."/>
            <person name="Shaskina E."/>
            <person name="Kapwata T."/>
            <person name="Kreiswirth B."/>
            <person name="Gandhi N.R."/>
        </authorList>
    </citation>
    <scope>NUCLEOTIDE SEQUENCE [LARGE SCALE GENOMIC DNA]</scope>
    <source>
        <strain evidence="24 40">32301_S10</strain>
    </source>
</reference>
<dbReference type="NCBIfam" id="NF006870">
    <property type="entry name" value="PRK09364.1"/>
    <property type="match status" value="1"/>
</dbReference>
<evidence type="ECO:0000313" key="11">
    <source>
        <dbReference type="EMBL" id="CFE58985.1"/>
    </source>
</evidence>
<dbReference type="InterPro" id="IPR050105">
    <property type="entry name" value="MoCo_biosynth_MoaA/MoaC"/>
</dbReference>
<dbReference type="EMBL" id="CSAE01000689">
    <property type="protein sequence ID" value="COW77134.1"/>
    <property type="molecule type" value="Genomic_DNA"/>
</dbReference>
<dbReference type="EMBL" id="CNFU01000245">
    <property type="protein sequence ID" value="CKR49355.1"/>
    <property type="molecule type" value="Genomic_DNA"/>
</dbReference>
<dbReference type="EMBL" id="CP024614">
    <property type="protein sequence ID" value="AUS52309.1"/>
    <property type="molecule type" value="Genomic_DNA"/>
</dbReference>
<evidence type="ECO:0000313" key="31">
    <source>
        <dbReference type="Proteomes" id="UP000046947"/>
    </source>
</evidence>
<dbReference type="Proteomes" id="UP000300237">
    <property type="component" value="Chromosome"/>
</dbReference>
<dbReference type="EMBL" id="CSAJ01000190">
    <property type="protein sequence ID" value="COW12588.1"/>
    <property type="molecule type" value="Genomic_DNA"/>
</dbReference>
<evidence type="ECO:0000313" key="16">
    <source>
        <dbReference type="EMBL" id="CLW41678.1"/>
    </source>
</evidence>
<evidence type="ECO:0000313" key="18">
    <source>
        <dbReference type="EMBL" id="COV76156.1"/>
    </source>
</evidence>
<feature type="domain" description="Molybdopterin cofactor biosynthesis C (MoaC)" evidence="7">
    <location>
        <begin position="19"/>
        <end position="153"/>
    </location>
</feature>
<dbReference type="Proteomes" id="UP000189452">
    <property type="component" value="Chromosome"/>
</dbReference>
<dbReference type="Proteomes" id="UP000256381">
    <property type="component" value="Unassembled WGS sequence"/>
</dbReference>
<comment type="catalytic activity">
    <reaction evidence="1 6">
        <text>(8S)-3',8-cyclo-7,8-dihydroguanosine 5'-triphosphate = cyclic pyranopterin phosphate + diphosphate</text>
        <dbReference type="Rhea" id="RHEA:49580"/>
        <dbReference type="ChEBI" id="CHEBI:33019"/>
        <dbReference type="ChEBI" id="CHEBI:59648"/>
        <dbReference type="ChEBI" id="CHEBI:131766"/>
        <dbReference type="EC" id="4.6.1.17"/>
    </reaction>
</comment>
<evidence type="ECO:0000313" key="32">
    <source>
        <dbReference type="Proteomes" id="UP000048289"/>
    </source>
</evidence>
<evidence type="ECO:0000313" key="35">
    <source>
        <dbReference type="Proteomes" id="UP000049023"/>
    </source>
</evidence>
<evidence type="ECO:0000313" key="33">
    <source>
        <dbReference type="Proteomes" id="UP000048600"/>
    </source>
</evidence>
<evidence type="ECO:0000313" key="24">
    <source>
        <dbReference type="EMBL" id="REQ52579.1"/>
    </source>
</evidence>
<evidence type="ECO:0000313" key="20">
    <source>
        <dbReference type="EMBL" id="COW42298.1"/>
    </source>
</evidence>
<dbReference type="Proteomes" id="UP000048289">
    <property type="component" value="Unassembled WGS sequence"/>
</dbReference>
<accession>A0A045GRT1</accession>
<dbReference type="EMBL" id="CQQC01000082">
    <property type="protein sequence ID" value="CNU29171.1"/>
    <property type="molecule type" value="Genomic_DNA"/>
</dbReference>
<evidence type="ECO:0000313" key="26">
    <source>
        <dbReference type="Proteomes" id="UP000038802"/>
    </source>
</evidence>
<evidence type="ECO:0000256" key="5">
    <source>
        <dbReference type="ARBA" id="ARBA00023239"/>
    </source>
</evidence>
<dbReference type="HAMAP" id="MF_01224_B">
    <property type="entry name" value="MoaC_B"/>
    <property type="match status" value="1"/>
</dbReference>
<evidence type="ECO:0000256" key="2">
    <source>
        <dbReference type="ARBA" id="ARBA00005046"/>
    </source>
</evidence>
<dbReference type="PATRIC" id="fig|1773.206.peg.561"/>
<proteinExistence type="inferred from homology"/>
<evidence type="ECO:0000256" key="3">
    <source>
        <dbReference type="ARBA" id="ARBA00012575"/>
    </source>
</evidence>
<evidence type="ECO:0000313" key="8">
    <source>
        <dbReference type="EMBL" id="AUS52309.1"/>
    </source>
</evidence>
<dbReference type="EMBL" id="CNFT01001306">
    <property type="protein sequence ID" value="CKT14010.1"/>
    <property type="molecule type" value="Genomic_DNA"/>
</dbReference>
<dbReference type="OMA" id="CHNIRLD"/>
<keyword evidence="4 6" id="KW-0501">Molybdenum cofactor biosynthesis</keyword>
<sequence length="170" mass="17845">MIDHALALTHIDERGAARMVDVSEKPVTLRVAKASGLVIMKPSTLRMISDGAAAKGDVMAAARIAGIAAAKRTGDLIPLCHPLGLDAVSVTITPCEPDRVKILATTTTLGRTGVEMEALTAVSVAALTIYDMCKAVDRAMEISQIVLQEKSGGRSGVYRRSASDLACQSR</sequence>
<dbReference type="Proteomes" id="UP000050139">
    <property type="component" value="Unassembled WGS sequence"/>
</dbReference>
<dbReference type="AlphaFoldDB" id="A0A045GRT1"/>
<evidence type="ECO:0000313" key="39">
    <source>
        <dbReference type="Proteomes" id="UP000236349"/>
    </source>
</evidence>
<evidence type="ECO:0000256" key="1">
    <source>
        <dbReference type="ARBA" id="ARBA00001637"/>
    </source>
</evidence>
<reference evidence="23 38" key="4">
    <citation type="submission" date="2016-04" db="EMBL/GenBank/DDBJ databases">
        <authorList>
            <person name="Bigi M."/>
            <person name="Bigi F."/>
            <person name="Soria M.A."/>
        </authorList>
    </citation>
    <scope>NUCLEOTIDE SEQUENCE [LARGE SCALE GENOMIC DNA]</scope>
    <source>
        <strain evidence="23 38">6548</strain>
    </source>
</reference>
<dbReference type="EMBL" id="JAGIZI010000015">
    <property type="protein sequence ID" value="MBP0683724.1"/>
    <property type="molecule type" value="Genomic_DNA"/>
</dbReference>
<evidence type="ECO:0000313" key="27">
    <source>
        <dbReference type="Proteomes" id="UP000039217"/>
    </source>
</evidence>
<dbReference type="Proteomes" id="UP000048948">
    <property type="component" value="Unassembled WGS sequence"/>
</dbReference>
<dbReference type="EMBL" id="LWDQ01000001">
    <property type="protein sequence ID" value="OMH61056.1"/>
    <property type="molecule type" value="Genomic_DNA"/>
</dbReference>
<dbReference type="EMBL" id="CFOH01000499">
    <property type="protein sequence ID" value="CFE58985.1"/>
    <property type="molecule type" value="Genomic_DNA"/>
</dbReference>
<dbReference type="InterPro" id="IPR047594">
    <property type="entry name" value="MoaC_bact/euk"/>
</dbReference>
<evidence type="ECO:0000313" key="23">
    <source>
        <dbReference type="EMBL" id="OMH61056.1"/>
    </source>
</evidence>
<dbReference type="InterPro" id="IPR002820">
    <property type="entry name" value="Mopterin_CF_biosynth-C_dom"/>
</dbReference>
<dbReference type="Proteomes" id="UP000045842">
    <property type="component" value="Unassembled WGS sequence"/>
</dbReference>
<dbReference type="EMBL" id="CNGE01000098">
    <property type="protein sequence ID" value="CKR86561.1"/>
    <property type="molecule type" value="Genomic_DNA"/>
</dbReference>
<dbReference type="FunFam" id="3.30.70.640:FF:000001">
    <property type="entry name" value="Cyclic pyranopterin monophosphate synthase"/>
    <property type="match status" value="1"/>
</dbReference>
<dbReference type="EMBL" id="CGCX01000093">
    <property type="protein sequence ID" value="CFR66989.1"/>
    <property type="molecule type" value="Genomic_DNA"/>
</dbReference>
<reference evidence="25 41" key="9">
    <citation type="submission" date="2018-08" db="EMBL/GenBank/DDBJ databases">
        <authorList>
            <person name="Fokvardsen B D."/>
            <person name="Norman A."/>
        </authorList>
    </citation>
    <scope>NUCLEOTIDE SEQUENCE [LARGE SCALE GENOMIC DNA]</scope>
    <source>
        <strain evidence="25 41">DKC2</strain>
    </source>
</reference>
<evidence type="ECO:0000313" key="14">
    <source>
        <dbReference type="EMBL" id="CKR86561.1"/>
    </source>
</evidence>
<dbReference type="Proteomes" id="UP000039217">
    <property type="component" value="Unassembled WGS sequence"/>
</dbReference>
<dbReference type="Proteomes" id="UP000236349">
    <property type="component" value="Chromosome"/>
</dbReference>
<dbReference type="STRING" id="1806.RN08_3427"/>
<dbReference type="EMBL" id="COPH01000018">
    <property type="protein sequence ID" value="CLW41678.1"/>
    <property type="molecule type" value="Genomic_DNA"/>
</dbReference>
<reference evidence="24" key="8">
    <citation type="submission" date="2018-07" db="EMBL/GenBank/DDBJ databases">
        <authorList>
            <person name="Shah S."/>
            <person name="Brown T."/>
            <person name="Auld S."/>
            <person name="Bratton K."/>
            <person name="Narechania A."/>
            <person name="Mathema B."/>
            <person name="Gandhi N."/>
        </authorList>
    </citation>
    <scope>NUCLEOTIDE SEQUENCE</scope>
    <source>
        <strain evidence="24">32301_S10</strain>
    </source>
</reference>
<dbReference type="Proteomes" id="UP000049023">
    <property type="component" value="Unassembled WGS sequence"/>
</dbReference>
<evidence type="ECO:0000313" key="12">
    <source>
        <dbReference type="EMBL" id="CFR66989.1"/>
    </source>
</evidence>
<dbReference type="GO" id="GO:0061799">
    <property type="term" value="F:cyclic pyranopterin monophosphate synthase activity"/>
    <property type="evidence" value="ECO:0007669"/>
    <property type="project" value="UniProtKB-UniRule"/>
</dbReference>
<evidence type="ECO:0000313" key="40">
    <source>
        <dbReference type="Proteomes" id="UP000256381"/>
    </source>
</evidence>
<evidence type="ECO:0000259" key="7">
    <source>
        <dbReference type="Pfam" id="PF01967"/>
    </source>
</evidence>
<gene>
    <name evidence="19" type="primary">moaC1</name>
    <name evidence="6 22" type="synonym">moaC</name>
    <name evidence="10" type="synonym">moaC1_1</name>
    <name evidence="11" type="synonym">moaC1_2</name>
    <name evidence="23" type="ORF">A4S10_03245</name>
    <name evidence="8" type="ORF">CAB90_03492</name>
    <name evidence="25" type="ORF">DKC2_3304</name>
    <name evidence="24" type="ORF">DSJ38_10310</name>
    <name evidence="12" type="ORF">ERS007657_00435</name>
    <name evidence="17" type="ORF">ERS007661_00425</name>
    <name evidence="18" type="ORF">ERS007679_02414</name>
    <name evidence="9" type="ORF">ERS007681_02142</name>
    <name evidence="10" type="ORF">ERS007688_01567</name>
    <name evidence="11" type="ORF">ERS007688_02746</name>
    <name evidence="21" type="ORF">ERS007703_04196</name>
    <name evidence="19" type="ORF">ERS007720_01769</name>
    <name evidence="20" type="ORF">ERS007741_02466</name>
    <name evidence="14" type="ORF">ERS027646_00835</name>
    <name evidence="15" type="ORF">ERS027659_04007</name>
    <name evidence="13" type="ORF">ERS027661_01456</name>
    <name evidence="16" type="ORF">ERS094118_02524</name>
    <name evidence="22" type="ORF">J8J21_11410</name>
</gene>
<evidence type="ECO:0000313" key="41">
    <source>
        <dbReference type="Proteomes" id="UP000300237"/>
    </source>
</evidence>
<dbReference type="EMBL" id="LR027516">
    <property type="protein sequence ID" value="VCU51397.1"/>
    <property type="molecule type" value="Genomic_DNA"/>
</dbReference>
<dbReference type="CDD" id="cd01420">
    <property type="entry name" value="MoaC_PE"/>
    <property type="match status" value="1"/>
</dbReference>
<dbReference type="Proteomes" id="UP000048600">
    <property type="component" value="Unassembled WGS sequence"/>
</dbReference>
<feature type="active site" evidence="6">
    <location>
        <position position="131"/>
    </location>
</feature>
<evidence type="ECO:0000313" key="37">
    <source>
        <dbReference type="Proteomes" id="UP000050164"/>
    </source>
</evidence>
<dbReference type="Proteomes" id="UP000050164">
    <property type="component" value="Unassembled WGS sequence"/>
</dbReference>
<evidence type="ECO:0000256" key="4">
    <source>
        <dbReference type="ARBA" id="ARBA00023150"/>
    </source>
</evidence>